<proteinExistence type="predicted"/>
<keyword evidence="1" id="KW-0472">Membrane</keyword>
<reference evidence="2 3" key="1">
    <citation type="submission" date="2023-06" db="EMBL/GenBank/DDBJ databases">
        <title>Pelomonas sp. PFR6 16S ribosomal RNA gene Genome sequencing and assembly.</title>
        <authorList>
            <person name="Woo H."/>
        </authorList>
    </citation>
    <scope>NUCLEOTIDE SEQUENCE [LARGE SCALE GENOMIC DNA]</scope>
    <source>
        <strain evidence="2 3">PFR6</strain>
    </source>
</reference>
<accession>A0ABT8DQ32</accession>
<comment type="caution">
    <text evidence="2">The sequence shown here is derived from an EMBL/GenBank/DDBJ whole genome shotgun (WGS) entry which is preliminary data.</text>
</comment>
<keyword evidence="1" id="KW-0812">Transmembrane</keyword>
<evidence type="ECO:0000313" key="2">
    <source>
        <dbReference type="EMBL" id="MDN3920123.1"/>
    </source>
</evidence>
<sequence>MSTASKPDLRSARRLAWLLPAAAIAVFLASLLLAWWKHDAHWVQRGGALISALAAAAILLQILHEMRLEESRHEIETQGAQEQGEAIGPIDALATRIAGRQRERAIEELKRSRLRIAGYVVGCAIAGELLHGFGDLIAHGLLGLGH</sequence>
<dbReference type="Proteomes" id="UP001228044">
    <property type="component" value="Unassembled WGS sequence"/>
</dbReference>
<dbReference type="RefSeq" id="WP_290358436.1">
    <property type="nucleotide sequence ID" value="NZ_JAUHHC010000002.1"/>
</dbReference>
<organism evidence="2 3">
    <name type="scientific">Roseateles violae</name>
    <dbReference type="NCBI Taxonomy" id="3058042"/>
    <lineage>
        <taxon>Bacteria</taxon>
        <taxon>Pseudomonadati</taxon>
        <taxon>Pseudomonadota</taxon>
        <taxon>Betaproteobacteria</taxon>
        <taxon>Burkholderiales</taxon>
        <taxon>Sphaerotilaceae</taxon>
        <taxon>Roseateles</taxon>
    </lineage>
</organism>
<protein>
    <submittedName>
        <fullName evidence="2">Uncharacterized protein</fullName>
    </submittedName>
</protein>
<feature type="transmembrane region" description="Helical" evidence="1">
    <location>
        <begin position="42"/>
        <end position="63"/>
    </location>
</feature>
<name>A0ABT8DQ32_9BURK</name>
<keyword evidence="3" id="KW-1185">Reference proteome</keyword>
<evidence type="ECO:0000313" key="3">
    <source>
        <dbReference type="Proteomes" id="UP001228044"/>
    </source>
</evidence>
<dbReference type="EMBL" id="JAUHHC010000002">
    <property type="protein sequence ID" value="MDN3920123.1"/>
    <property type="molecule type" value="Genomic_DNA"/>
</dbReference>
<keyword evidence="1" id="KW-1133">Transmembrane helix</keyword>
<feature type="transmembrane region" description="Helical" evidence="1">
    <location>
        <begin position="15"/>
        <end position="36"/>
    </location>
</feature>
<evidence type="ECO:0000256" key="1">
    <source>
        <dbReference type="SAM" id="Phobius"/>
    </source>
</evidence>
<gene>
    <name evidence="2" type="ORF">QWJ38_07505</name>
</gene>